<reference evidence="4 5" key="1">
    <citation type="journal article" date="2016" name="Sci. Rep.">
        <title>Complete genome sequence and transcriptomic analysis of a novel marine strain Bacillus weihaiensis reveals the mechanism of brown algae degradation.</title>
        <authorList>
            <person name="Zhu Y."/>
            <person name="Chen P."/>
            <person name="Bao Y."/>
            <person name="Men Y."/>
            <person name="Zeng Y."/>
            <person name="Yang J."/>
            <person name="Sun J."/>
            <person name="Sun Y."/>
        </authorList>
    </citation>
    <scope>NUCLEOTIDE SEQUENCE [LARGE SCALE GENOMIC DNA]</scope>
    <source>
        <strain evidence="4 5">Alg07</strain>
    </source>
</reference>
<dbReference type="EMBL" id="CP016020">
    <property type="protein sequence ID" value="APH06447.1"/>
    <property type="molecule type" value="Genomic_DNA"/>
</dbReference>
<evidence type="ECO:0000259" key="3">
    <source>
        <dbReference type="Pfam" id="PF25137"/>
    </source>
</evidence>
<feature type="domain" description="Alcohol dehydrogenase iron-type/glycerol dehydrogenase GldA" evidence="2">
    <location>
        <begin position="10"/>
        <end position="177"/>
    </location>
</feature>
<name>A0A1L3MVS8_9BACI</name>
<dbReference type="Pfam" id="PF00465">
    <property type="entry name" value="Fe-ADH"/>
    <property type="match status" value="1"/>
</dbReference>
<proteinExistence type="predicted"/>
<dbReference type="GO" id="GO:0005829">
    <property type="term" value="C:cytosol"/>
    <property type="evidence" value="ECO:0007669"/>
    <property type="project" value="TreeGrafter"/>
</dbReference>
<dbReference type="Gene3D" id="3.40.50.1970">
    <property type="match status" value="1"/>
</dbReference>
<dbReference type="PANTHER" id="PTHR43633">
    <property type="entry name" value="ALCOHOL DEHYDROGENASE YQHD"/>
    <property type="match status" value="1"/>
</dbReference>
<dbReference type="InterPro" id="IPR044731">
    <property type="entry name" value="BDH-like"/>
</dbReference>
<dbReference type="PROSITE" id="PS00060">
    <property type="entry name" value="ADH_IRON_2"/>
    <property type="match status" value="1"/>
</dbReference>
<organism evidence="4 5">
    <name type="scientific">Bacillus weihaiensis</name>
    <dbReference type="NCBI Taxonomy" id="1547283"/>
    <lineage>
        <taxon>Bacteria</taxon>
        <taxon>Bacillati</taxon>
        <taxon>Bacillota</taxon>
        <taxon>Bacilli</taxon>
        <taxon>Bacillales</taxon>
        <taxon>Bacillaceae</taxon>
        <taxon>Bacillus</taxon>
    </lineage>
</organism>
<dbReference type="OrthoDB" id="9801156at2"/>
<dbReference type="FunFam" id="3.40.50.1970:FF:000003">
    <property type="entry name" value="Alcohol dehydrogenase, iron-containing"/>
    <property type="match status" value="1"/>
</dbReference>
<dbReference type="STRING" id="1547283.A9C19_17865"/>
<gene>
    <name evidence="4" type="ORF">A9C19_17865</name>
</gene>
<sequence length="387" mass="42890">MQNFTFSNKTKIIFGQDTEKTVGQESVVFGKKLLLHYGGGSIKESGLYDTVIQSLKEQNIEIFELGGVKPNPRLSLVREGISLCKEQDIEFILAVGGGSVIDSAKAIAAGVNYDGDVWDFFTGKASVTDCLPIGVVVTIPAAGSESSTGTVITNEDGWYKRATGHLAMRPQFAVLNPVLTYTLPSYQTACGVTDMMAHILERYFTNVKNVELTDRLSEATLKTIINNAHKALEEPTNYDARAEIMWSGTIAHNDLLDTGRIGDWASHNIEHELSGIYDLAHGAGLAIIFPAWMKYVYKQDVNRFVQFANRVWDVEIDLNDLERTALAGIHKMEEFFQSIGMPTTLQEVDIDETHFKEMATKATERGPLGSFVKLSAEDIYEIYKLAR</sequence>
<dbReference type="RefSeq" id="WP_072581248.1">
    <property type="nucleotide sequence ID" value="NZ_CP016020.1"/>
</dbReference>
<dbReference type="Pfam" id="PF25137">
    <property type="entry name" value="ADH_Fe_C"/>
    <property type="match status" value="1"/>
</dbReference>
<dbReference type="CDD" id="cd08187">
    <property type="entry name" value="BDH"/>
    <property type="match status" value="1"/>
</dbReference>
<feature type="domain" description="Fe-containing alcohol dehydrogenase-like C-terminal" evidence="3">
    <location>
        <begin position="189"/>
        <end position="385"/>
    </location>
</feature>
<accession>A0A1L3MVS8</accession>
<dbReference type="GO" id="GO:0046872">
    <property type="term" value="F:metal ion binding"/>
    <property type="evidence" value="ECO:0007669"/>
    <property type="project" value="InterPro"/>
</dbReference>
<dbReference type="InterPro" id="IPR001670">
    <property type="entry name" value="ADH_Fe/GldA"/>
</dbReference>
<evidence type="ECO:0000313" key="4">
    <source>
        <dbReference type="EMBL" id="APH06447.1"/>
    </source>
</evidence>
<dbReference type="Gene3D" id="1.20.1090.10">
    <property type="entry name" value="Dehydroquinate synthase-like - alpha domain"/>
    <property type="match status" value="1"/>
</dbReference>
<dbReference type="AlphaFoldDB" id="A0A1L3MVS8"/>
<keyword evidence="1" id="KW-0560">Oxidoreductase</keyword>
<dbReference type="KEGG" id="bwh:A9C19_17865"/>
<dbReference type="InterPro" id="IPR018211">
    <property type="entry name" value="ADH_Fe_CS"/>
</dbReference>
<dbReference type="GO" id="GO:0008106">
    <property type="term" value="F:alcohol dehydrogenase (NADP+) activity"/>
    <property type="evidence" value="ECO:0007669"/>
    <property type="project" value="TreeGrafter"/>
</dbReference>
<dbReference type="SUPFAM" id="SSF56796">
    <property type="entry name" value="Dehydroquinate synthase-like"/>
    <property type="match status" value="1"/>
</dbReference>
<evidence type="ECO:0000313" key="5">
    <source>
        <dbReference type="Proteomes" id="UP000181936"/>
    </source>
</evidence>
<evidence type="ECO:0000256" key="1">
    <source>
        <dbReference type="ARBA" id="ARBA00023002"/>
    </source>
</evidence>
<dbReference type="InterPro" id="IPR056798">
    <property type="entry name" value="ADH_Fe_C"/>
</dbReference>
<dbReference type="PANTHER" id="PTHR43633:SF1">
    <property type="entry name" value="ALCOHOL DEHYDROGENASE YQHD"/>
    <property type="match status" value="1"/>
</dbReference>
<evidence type="ECO:0000259" key="2">
    <source>
        <dbReference type="Pfam" id="PF00465"/>
    </source>
</evidence>
<keyword evidence="5" id="KW-1185">Reference proteome</keyword>
<dbReference type="Proteomes" id="UP000181936">
    <property type="component" value="Chromosome"/>
</dbReference>
<dbReference type="GO" id="GO:1990362">
    <property type="term" value="F:butanol dehydrogenase (NAD+) activity"/>
    <property type="evidence" value="ECO:0007669"/>
    <property type="project" value="InterPro"/>
</dbReference>
<protein>
    <submittedName>
        <fullName evidence="4">Butanol dehydrogenase</fullName>
    </submittedName>
</protein>
<dbReference type="GO" id="GO:1990002">
    <property type="term" value="F:methylglyoxal reductase (NADPH) (acetol producing) activity"/>
    <property type="evidence" value="ECO:0007669"/>
    <property type="project" value="TreeGrafter"/>
</dbReference>